<dbReference type="InterPro" id="IPR029756">
    <property type="entry name" value="MTH1187/YkoF-like"/>
</dbReference>
<evidence type="ECO:0000313" key="4">
    <source>
        <dbReference type="Proteomes" id="UP000198641"/>
    </source>
</evidence>
<reference evidence="3 4" key="1">
    <citation type="submission" date="2016-10" db="EMBL/GenBank/DDBJ databases">
        <authorList>
            <person name="de Groot N.N."/>
        </authorList>
    </citation>
    <scope>NUCLEOTIDE SEQUENCE [LARGE SCALE GENOMIC DNA]</scope>
    <source>
        <strain evidence="3 4">BH539</strain>
    </source>
</reference>
<evidence type="ECO:0000259" key="2">
    <source>
        <dbReference type="Pfam" id="PF01910"/>
    </source>
</evidence>
<proteinExistence type="inferred from homology"/>
<dbReference type="OrthoDB" id="9793516at2"/>
<sequence>MRVIVDLCVVPLGVGVSVSPYIAACQREIEAAGLEHSMHAYGTNIEGGWDEVMAVIKRCHEVVHELGAPRITTTLKLGTRIDREQHMQEKVSSVEALLDAERQGKDLA</sequence>
<accession>A0A1G7USM0</accession>
<dbReference type="PANTHER" id="PTHR33777:SF1">
    <property type="entry name" value="UPF0045 PROTEIN ECM15"/>
    <property type="match status" value="1"/>
</dbReference>
<dbReference type="STRING" id="284577.SAMN05216571_11631"/>
<feature type="domain" description="Thiamine-binding protein" evidence="2">
    <location>
        <begin position="5"/>
        <end position="95"/>
    </location>
</feature>
<evidence type="ECO:0000256" key="1">
    <source>
        <dbReference type="ARBA" id="ARBA00010272"/>
    </source>
</evidence>
<dbReference type="PANTHER" id="PTHR33777">
    <property type="entry name" value="UPF0045 PROTEIN ECM15"/>
    <property type="match status" value="1"/>
</dbReference>
<name>A0A1G7USM0_9GAMM</name>
<dbReference type="Proteomes" id="UP000198641">
    <property type="component" value="Unassembled WGS sequence"/>
</dbReference>
<keyword evidence="4" id="KW-1185">Reference proteome</keyword>
<dbReference type="Gene3D" id="3.30.70.930">
    <property type="match status" value="1"/>
</dbReference>
<dbReference type="InterPro" id="IPR051614">
    <property type="entry name" value="UPF0045_domain"/>
</dbReference>
<protein>
    <submittedName>
        <fullName evidence="3">Uncharacterized protein, MTH1187 family</fullName>
    </submittedName>
</protein>
<evidence type="ECO:0000313" key="3">
    <source>
        <dbReference type="EMBL" id="SDG50109.1"/>
    </source>
</evidence>
<comment type="similarity">
    <text evidence="1">Belongs to the UPF0045 family.</text>
</comment>
<gene>
    <name evidence="3" type="ORF">SAMN05216571_11631</name>
</gene>
<dbReference type="EMBL" id="FNCI01000016">
    <property type="protein sequence ID" value="SDG50109.1"/>
    <property type="molecule type" value="Genomic_DNA"/>
</dbReference>
<dbReference type="InterPro" id="IPR002767">
    <property type="entry name" value="Thiamine_BP"/>
</dbReference>
<dbReference type="NCBIfam" id="TIGR00106">
    <property type="entry name" value="MTH1187 family thiamine-binding protein"/>
    <property type="match status" value="1"/>
</dbReference>
<dbReference type="GO" id="GO:0005829">
    <property type="term" value="C:cytosol"/>
    <property type="evidence" value="ECO:0007669"/>
    <property type="project" value="TreeGrafter"/>
</dbReference>
<dbReference type="RefSeq" id="WP_092528334.1">
    <property type="nucleotide sequence ID" value="NZ_FNCI01000016.1"/>
</dbReference>
<dbReference type="Pfam" id="PF01910">
    <property type="entry name" value="Thiamine_BP"/>
    <property type="match status" value="1"/>
</dbReference>
<organism evidence="3 4">
    <name type="scientific">Onishia taeanensis</name>
    <dbReference type="NCBI Taxonomy" id="284577"/>
    <lineage>
        <taxon>Bacteria</taxon>
        <taxon>Pseudomonadati</taxon>
        <taxon>Pseudomonadota</taxon>
        <taxon>Gammaproteobacteria</taxon>
        <taxon>Oceanospirillales</taxon>
        <taxon>Halomonadaceae</taxon>
        <taxon>Onishia</taxon>
    </lineage>
</organism>
<dbReference type="AlphaFoldDB" id="A0A1G7USM0"/>
<dbReference type="SUPFAM" id="SSF89957">
    <property type="entry name" value="MTH1187/YkoF-like"/>
    <property type="match status" value="1"/>
</dbReference>